<organism evidence="2 3">
    <name type="scientific">Cytospora schulzeri</name>
    <dbReference type="NCBI Taxonomy" id="448051"/>
    <lineage>
        <taxon>Eukaryota</taxon>
        <taxon>Fungi</taxon>
        <taxon>Dikarya</taxon>
        <taxon>Ascomycota</taxon>
        <taxon>Pezizomycotina</taxon>
        <taxon>Sordariomycetes</taxon>
        <taxon>Sordariomycetidae</taxon>
        <taxon>Diaporthales</taxon>
        <taxon>Cytosporaceae</taxon>
        <taxon>Cytospora</taxon>
    </lineage>
</organism>
<name>A0A423X5R3_9PEZI</name>
<protein>
    <submittedName>
        <fullName evidence="2">Uncharacterized protein</fullName>
    </submittedName>
</protein>
<accession>A0A423X5R3</accession>
<keyword evidence="3" id="KW-1185">Reference proteome</keyword>
<evidence type="ECO:0000313" key="3">
    <source>
        <dbReference type="Proteomes" id="UP000283895"/>
    </source>
</evidence>
<proteinExistence type="predicted"/>
<reference evidence="2 3" key="1">
    <citation type="submission" date="2015-09" db="EMBL/GenBank/DDBJ databases">
        <title>Host preference determinants of Valsa canker pathogens revealed by comparative genomics.</title>
        <authorList>
            <person name="Yin Z."/>
            <person name="Huang L."/>
        </authorList>
    </citation>
    <scope>NUCLEOTIDE SEQUENCE [LARGE SCALE GENOMIC DNA]</scope>
    <source>
        <strain evidence="2 3">03-1</strain>
    </source>
</reference>
<evidence type="ECO:0000256" key="1">
    <source>
        <dbReference type="SAM" id="MobiDB-lite"/>
    </source>
</evidence>
<feature type="compositionally biased region" description="Basic residues" evidence="1">
    <location>
        <begin position="91"/>
        <end position="102"/>
    </location>
</feature>
<feature type="compositionally biased region" description="Low complexity" evidence="1">
    <location>
        <begin position="72"/>
        <end position="90"/>
    </location>
</feature>
<dbReference type="EMBL" id="LKEA01000002">
    <property type="protein sequence ID" value="ROW11318.1"/>
    <property type="molecule type" value="Genomic_DNA"/>
</dbReference>
<comment type="caution">
    <text evidence="2">The sequence shown here is derived from an EMBL/GenBank/DDBJ whole genome shotgun (WGS) entry which is preliminary data.</text>
</comment>
<gene>
    <name evidence="2" type="ORF">VMCG_01561</name>
</gene>
<dbReference type="Proteomes" id="UP000283895">
    <property type="component" value="Unassembled WGS sequence"/>
</dbReference>
<feature type="region of interest" description="Disordered" evidence="1">
    <location>
        <begin position="36"/>
        <end position="103"/>
    </location>
</feature>
<dbReference type="AlphaFoldDB" id="A0A423X5R3"/>
<sequence>MPRDWRDWVEDMMRMMAPQNQPYTYVLQGKLMVSSRRSVRGTMPPVNGGPGRGLEGTSGRDLNISDDKGESRNNNNNISAMTSSSSTGSRGKPRAREKRVRFSRVVEVRHYNKNESMMGATS</sequence>
<evidence type="ECO:0000313" key="2">
    <source>
        <dbReference type="EMBL" id="ROW11318.1"/>
    </source>
</evidence>